<dbReference type="STRING" id="692370.A6F68_00891"/>
<dbReference type="InterPro" id="IPR007345">
    <property type="entry name" value="Polysacch_pyruvyl_Trfase"/>
</dbReference>
<proteinExistence type="predicted"/>
<dbReference type="PANTHER" id="PTHR36836">
    <property type="entry name" value="COLANIC ACID BIOSYNTHESIS PROTEIN WCAK"/>
    <property type="match status" value="1"/>
</dbReference>
<feature type="domain" description="Polysaccharide pyruvyl transferase" evidence="1">
    <location>
        <begin position="93"/>
        <end position="330"/>
    </location>
</feature>
<reference evidence="2 3" key="1">
    <citation type="submission" date="2016-07" db="EMBL/GenBank/DDBJ databases">
        <title>Complete genome sequence of Altererythrobacter dongtanensis KCTC 22672, a type strain with esterase isolated from tidal flat.</title>
        <authorList>
            <person name="Cheng H."/>
            <person name="Wu Y.-H."/>
            <person name="Zhou P."/>
            <person name="Huo Y.-Y."/>
            <person name="Wang C.-S."/>
            <person name="Xu X.-W."/>
        </authorList>
    </citation>
    <scope>NUCLEOTIDE SEQUENCE [LARGE SCALE GENOMIC DNA]</scope>
    <source>
        <strain evidence="2 3">KCTC 22672</strain>
    </source>
</reference>
<gene>
    <name evidence="2" type="ORF">A6F68_00891</name>
</gene>
<sequence length="404" mass="43553">MPAARRHSPIEIGLLWHSCRSENLGVGALSVANANLIGDAVTRAGRRPVFHLMGVRGAFDYAHEIRFENHFENVGYKALANPLSPLHKRMARCHAVFDIGGGDSFSDIYSSRRYGLIVGSKLAARLHGAPLVLSPQTIGPFHTRAARRAAVAAMHLATRVFARDEVSFALLEELGIGSWSAISTDVAFALPYDAPADKDGRDLAQGRIKVGINVSALLYRRALASGDRITLSVDYPALVHTLLERLAGDPRIELHLVPHVLAASTPYEDDYAVAEELQARVPGAILPPRFSGPSEAKSYIAQLDLFAGSRMHATIAALSSGTAVVPLGYSRKFSGLFDSLGYKWTADLTQEDNAAVLARFEAAFSNLAAVREEALKANGAAQRRLENYSGYLDEIVAGLVTDNA</sequence>
<protein>
    <submittedName>
        <fullName evidence="2">Polysaccharide pyruvyl transferase</fullName>
    </submittedName>
</protein>
<dbReference type="GO" id="GO:0016740">
    <property type="term" value="F:transferase activity"/>
    <property type="evidence" value="ECO:0007669"/>
    <property type="project" value="UniProtKB-KW"/>
</dbReference>
<dbReference type="PATRIC" id="fig|692370.5.peg.908"/>
<keyword evidence="2" id="KW-0808">Transferase</keyword>
<dbReference type="PANTHER" id="PTHR36836:SF1">
    <property type="entry name" value="COLANIC ACID BIOSYNTHESIS PROTEIN WCAK"/>
    <property type="match status" value="1"/>
</dbReference>
<dbReference type="EMBL" id="CP016591">
    <property type="protein sequence ID" value="ANY19417.1"/>
    <property type="molecule type" value="Genomic_DNA"/>
</dbReference>
<keyword evidence="3" id="KW-1185">Reference proteome</keyword>
<accession>A0A1B2AB77</accession>
<evidence type="ECO:0000259" key="1">
    <source>
        <dbReference type="Pfam" id="PF04230"/>
    </source>
</evidence>
<dbReference type="Pfam" id="PF04230">
    <property type="entry name" value="PS_pyruv_trans"/>
    <property type="match status" value="1"/>
</dbReference>
<dbReference type="Proteomes" id="UP000092932">
    <property type="component" value="Chromosome"/>
</dbReference>
<evidence type="ECO:0000313" key="3">
    <source>
        <dbReference type="Proteomes" id="UP000092932"/>
    </source>
</evidence>
<organism evidence="2 3">
    <name type="scientific">Tsuneonella dongtanensis</name>
    <dbReference type="NCBI Taxonomy" id="692370"/>
    <lineage>
        <taxon>Bacteria</taxon>
        <taxon>Pseudomonadati</taxon>
        <taxon>Pseudomonadota</taxon>
        <taxon>Alphaproteobacteria</taxon>
        <taxon>Sphingomonadales</taxon>
        <taxon>Erythrobacteraceae</taxon>
        <taxon>Tsuneonella</taxon>
    </lineage>
</organism>
<dbReference type="OrthoDB" id="1814359at2"/>
<dbReference type="AlphaFoldDB" id="A0A1B2AB77"/>
<dbReference type="RefSeq" id="WP_084001652.1">
    <property type="nucleotide sequence ID" value="NZ_CP016591.1"/>
</dbReference>
<name>A0A1B2AB77_9SPHN</name>
<dbReference type="KEGG" id="ado:A6F68_00891"/>
<evidence type="ECO:0000313" key="2">
    <source>
        <dbReference type="EMBL" id="ANY19417.1"/>
    </source>
</evidence>